<dbReference type="SMART" id="SM00052">
    <property type="entry name" value="EAL"/>
    <property type="match status" value="1"/>
</dbReference>
<dbReference type="SUPFAM" id="SSF55781">
    <property type="entry name" value="GAF domain-like"/>
    <property type="match status" value="1"/>
</dbReference>
<dbReference type="SUPFAM" id="SSF141868">
    <property type="entry name" value="EAL domain-like"/>
    <property type="match status" value="1"/>
</dbReference>
<dbReference type="Gene3D" id="3.30.70.270">
    <property type="match status" value="1"/>
</dbReference>
<dbReference type="Pfam" id="PF01590">
    <property type="entry name" value="GAF"/>
    <property type="match status" value="1"/>
</dbReference>
<dbReference type="EMBL" id="JALMLT010000001">
    <property type="protein sequence ID" value="MDT8758436.1"/>
    <property type="molecule type" value="Genomic_DNA"/>
</dbReference>
<dbReference type="InterPro" id="IPR035919">
    <property type="entry name" value="EAL_sf"/>
</dbReference>
<evidence type="ECO:0000259" key="2">
    <source>
        <dbReference type="PROSITE" id="PS50887"/>
    </source>
</evidence>
<dbReference type="SMART" id="SM00065">
    <property type="entry name" value="GAF"/>
    <property type="match status" value="1"/>
</dbReference>
<feature type="domain" description="EAL" evidence="1">
    <location>
        <begin position="338"/>
        <end position="592"/>
    </location>
</feature>
<feature type="domain" description="GGDEF" evidence="2">
    <location>
        <begin position="198"/>
        <end position="329"/>
    </location>
</feature>
<gene>
    <name evidence="3" type="ORF">MZO42_06985</name>
</gene>
<accession>A0ABU3N2E3</accession>
<organism evidence="3">
    <name type="scientific">Sphingomonas psychrotolerans</name>
    <dbReference type="NCBI Taxonomy" id="1327635"/>
    <lineage>
        <taxon>Bacteria</taxon>
        <taxon>Pseudomonadati</taxon>
        <taxon>Pseudomonadota</taxon>
        <taxon>Alphaproteobacteria</taxon>
        <taxon>Sphingomonadales</taxon>
        <taxon>Sphingomonadaceae</taxon>
        <taxon>Sphingomonas</taxon>
    </lineage>
</organism>
<name>A0ABU3N2E3_9SPHN</name>
<dbReference type="CDD" id="cd01948">
    <property type="entry name" value="EAL"/>
    <property type="match status" value="1"/>
</dbReference>
<dbReference type="InterPro" id="IPR029016">
    <property type="entry name" value="GAF-like_dom_sf"/>
</dbReference>
<dbReference type="PANTHER" id="PTHR33121:SF70">
    <property type="entry name" value="SIGNALING PROTEIN YKOW"/>
    <property type="match status" value="1"/>
</dbReference>
<reference evidence="3" key="1">
    <citation type="submission" date="2022-04" db="EMBL/GenBank/DDBJ databases">
        <title>Tomato heritable bacteria conferring resistance against bacterial wilt.</title>
        <authorList>
            <person name="Yin J."/>
        </authorList>
    </citation>
    <scope>NUCLEOTIDE SEQUENCE</scope>
    <source>
        <strain evidence="3">Cra20</strain>
    </source>
</reference>
<dbReference type="Pfam" id="PF00990">
    <property type="entry name" value="GGDEF"/>
    <property type="match status" value="1"/>
</dbReference>
<sequence>MLELQNTILEMVARGEALSAVTEKLCRKVEALAPGAFCSVLEVDAAGLLHPVAGPSLPDHYSAALDGTMIGPMVGSCGSAAYLCEPVAVTDIAVDPRWIGFAELALPLGLRACWSSPIVNARRAVIGTFAFYYRECRGPTPLERQLVSTCVHLCSIAISHHRWQVEQHRRAFEDPLTGLPNRAAFAAALEHLPCDAPDSWGLLMVDLDNLKIVNDTFGHHIGDRLIEAAAERVADAVAPHKAYRLGGDEFAVLVRSAASSADLEKAADSVLAALAAPVDCGGHSTAPSATIGSAILSLGDTAERVRQNADIALYHAKETLRGGFVHYSPHIGSRITKRLEAIRQVDAALREDRLLAYYQPIYRLDSRAIVGFEALCRMREADRLVPTADFQDATGDLWIATALTERMLGLVAADIKAWMDRGLLVDHVSVNLCAADLHGGQIADQLRRTMGAAGVPLDRIVLEMAEAAYVGQPDHAIARQLVSLRQQGVRVALDDFGTGISSLTRFMTAPLDFLKIDRKLVERLARDRISGAIVEALLHIAREAGVHVVAEGVETAEQADLLSAAGCNFAQGYFFSEPLNGEAATALLVRQTGADLSLPGASQPQLYRR</sequence>
<evidence type="ECO:0000313" key="3">
    <source>
        <dbReference type="EMBL" id="MDT8758436.1"/>
    </source>
</evidence>
<dbReference type="PANTHER" id="PTHR33121">
    <property type="entry name" value="CYCLIC DI-GMP PHOSPHODIESTERASE PDEF"/>
    <property type="match status" value="1"/>
</dbReference>
<dbReference type="PROSITE" id="PS50883">
    <property type="entry name" value="EAL"/>
    <property type="match status" value="1"/>
</dbReference>
<dbReference type="SMART" id="SM00267">
    <property type="entry name" value="GGDEF"/>
    <property type="match status" value="1"/>
</dbReference>
<dbReference type="SUPFAM" id="SSF55073">
    <property type="entry name" value="Nucleotide cyclase"/>
    <property type="match status" value="1"/>
</dbReference>
<dbReference type="InterPro" id="IPR029787">
    <property type="entry name" value="Nucleotide_cyclase"/>
</dbReference>
<dbReference type="InterPro" id="IPR050706">
    <property type="entry name" value="Cyclic-di-GMP_PDE-like"/>
</dbReference>
<dbReference type="NCBIfam" id="TIGR00254">
    <property type="entry name" value="GGDEF"/>
    <property type="match status" value="1"/>
</dbReference>
<proteinExistence type="predicted"/>
<dbReference type="PROSITE" id="PS50887">
    <property type="entry name" value="GGDEF"/>
    <property type="match status" value="1"/>
</dbReference>
<dbReference type="Gene3D" id="3.20.20.450">
    <property type="entry name" value="EAL domain"/>
    <property type="match status" value="1"/>
</dbReference>
<dbReference type="Pfam" id="PF00563">
    <property type="entry name" value="EAL"/>
    <property type="match status" value="1"/>
</dbReference>
<dbReference type="InterPro" id="IPR001633">
    <property type="entry name" value="EAL_dom"/>
</dbReference>
<dbReference type="Gene3D" id="3.30.450.40">
    <property type="match status" value="1"/>
</dbReference>
<protein>
    <submittedName>
        <fullName evidence="3">EAL domain-containing protein</fullName>
    </submittedName>
</protein>
<dbReference type="InterPro" id="IPR000160">
    <property type="entry name" value="GGDEF_dom"/>
</dbReference>
<evidence type="ECO:0000259" key="1">
    <source>
        <dbReference type="PROSITE" id="PS50883"/>
    </source>
</evidence>
<dbReference type="InterPro" id="IPR003018">
    <property type="entry name" value="GAF"/>
</dbReference>
<dbReference type="InterPro" id="IPR043128">
    <property type="entry name" value="Rev_trsase/Diguanyl_cyclase"/>
</dbReference>
<dbReference type="CDD" id="cd01949">
    <property type="entry name" value="GGDEF"/>
    <property type="match status" value="1"/>
</dbReference>
<comment type="caution">
    <text evidence="3">The sequence shown here is derived from an EMBL/GenBank/DDBJ whole genome shotgun (WGS) entry which is preliminary data.</text>
</comment>